<evidence type="ECO:0000313" key="1">
    <source>
        <dbReference type="EMBL" id="CAH1394257.1"/>
    </source>
</evidence>
<keyword evidence="3" id="KW-1185">Reference proteome</keyword>
<protein>
    <submittedName>
        <fullName evidence="1">Uncharacterized protein</fullName>
    </submittedName>
</protein>
<evidence type="ECO:0000313" key="2">
    <source>
        <dbReference type="EMBL" id="CAH1394260.1"/>
    </source>
</evidence>
<dbReference type="EMBL" id="OV725078">
    <property type="protein sequence ID" value="CAH1394257.1"/>
    <property type="molecule type" value="Genomic_DNA"/>
</dbReference>
<reference evidence="1" key="1">
    <citation type="submission" date="2022-01" db="EMBL/GenBank/DDBJ databases">
        <authorList>
            <person name="King R."/>
        </authorList>
    </citation>
    <scope>NUCLEOTIDE SEQUENCE</scope>
</reference>
<dbReference type="EMBL" id="OV725078">
    <property type="protein sequence ID" value="CAH1394260.1"/>
    <property type="molecule type" value="Genomic_DNA"/>
</dbReference>
<dbReference type="Proteomes" id="UP001152798">
    <property type="component" value="Chromosome 2"/>
</dbReference>
<organism evidence="1 3">
    <name type="scientific">Nezara viridula</name>
    <name type="common">Southern green stink bug</name>
    <name type="synonym">Cimex viridulus</name>
    <dbReference type="NCBI Taxonomy" id="85310"/>
    <lineage>
        <taxon>Eukaryota</taxon>
        <taxon>Metazoa</taxon>
        <taxon>Ecdysozoa</taxon>
        <taxon>Arthropoda</taxon>
        <taxon>Hexapoda</taxon>
        <taxon>Insecta</taxon>
        <taxon>Pterygota</taxon>
        <taxon>Neoptera</taxon>
        <taxon>Paraneoptera</taxon>
        <taxon>Hemiptera</taxon>
        <taxon>Heteroptera</taxon>
        <taxon>Panheteroptera</taxon>
        <taxon>Pentatomomorpha</taxon>
        <taxon>Pentatomoidea</taxon>
        <taxon>Pentatomidae</taxon>
        <taxon>Pentatominae</taxon>
        <taxon>Nezara</taxon>
    </lineage>
</organism>
<evidence type="ECO:0000313" key="3">
    <source>
        <dbReference type="Proteomes" id="UP001152798"/>
    </source>
</evidence>
<sequence length="146" mass="16452">MTIILFCDYICKIQLVDLLSEHYAFRPTITIFSTDLRREHIAADGLSHAVDGAPSDPISTIAALVINGEETVSMVPKHKVQSHETTGYTPTFLNFGHELFSHVSQYVVYDGSEKMTKIDEKLRLITEDVHSGLWQVQENAHTPRPK</sequence>
<dbReference type="AlphaFoldDB" id="A0A9P0EFN7"/>
<proteinExistence type="predicted"/>
<gene>
    <name evidence="1" type="ORF">NEZAVI_LOCUS4788</name>
    <name evidence="2" type="ORF">NEZAVI_LOCUS4791</name>
</gene>
<name>A0A9P0EFN7_NEZVI</name>
<accession>A0A9P0EFN7</accession>